<accession>A0A0B1SSN9</accession>
<proteinExistence type="predicted"/>
<protein>
    <submittedName>
        <fullName evidence="2">Uncharacterized protein</fullName>
    </submittedName>
</protein>
<gene>
    <name evidence="2" type="ORF">OESDEN_14063</name>
</gene>
<dbReference type="Proteomes" id="UP000053660">
    <property type="component" value="Unassembled WGS sequence"/>
</dbReference>
<name>A0A0B1SSN9_OESDE</name>
<keyword evidence="3" id="KW-1185">Reference proteome</keyword>
<dbReference type="OrthoDB" id="10312917at2759"/>
<organism evidence="2 3">
    <name type="scientific">Oesophagostomum dentatum</name>
    <name type="common">Nodular worm</name>
    <dbReference type="NCBI Taxonomy" id="61180"/>
    <lineage>
        <taxon>Eukaryota</taxon>
        <taxon>Metazoa</taxon>
        <taxon>Ecdysozoa</taxon>
        <taxon>Nematoda</taxon>
        <taxon>Chromadorea</taxon>
        <taxon>Rhabditida</taxon>
        <taxon>Rhabditina</taxon>
        <taxon>Rhabditomorpha</taxon>
        <taxon>Strongyloidea</taxon>
        <taxon>Strongylidae</taxon>
        <taxon>Oesophagostomum</taxon>
    </lineage>
</organism>
<feature type="region of interest" description="Disordered" evidence="1">
    <location>
        <begin position="38"/>
        <end position="80"/>
    </location>
</feature>
<dbReference type="EMBL" id="KN561246">
    <property type="protein sequence ID" value="KHJ86195.1"/>
    <property type="molecule type" value="Genomic_DNA"/>
</dbReference>
<reference evidence="2 3" key="1">
    <citation type="submission" date="2014-03" db="EMBL/GenBank/DDBJ databases">
        <title>Draft genome of the hookworm Oesophagostomum dentatum.</title>
        <authorList>
            <person name="Mitreva M."/>
        </authorList>
    </citation>
    <scope>NUCLEOTIDE SEQUENCE [LARGE SCALE GENOMIC DNA]</scope>
    <source>
        <strain evidence="2 3">OD-Hann</strain>
    </source>
</reference>
<dbReference type="AlphaFoldDB" id="A0A0B1SSN9"/>
<feature type="compositionally biased region" description="Polar residues" evidence="1">
    <location>
        <begin position="54"/>
        <end position="77"/>
    </location>
</feature>
<evidence type="ECO:0000256" key="1">
    <source>
        <dbReference type="SAM" id="MobiDB-lite"/>
    </source>
</evidence>
<evidence type="ECO:0000313" key="3">
    <source>
        <dbReference type="Proteomes" id="UP000053660"/>
    </source>
</evidence>
<evidence type="ECO:0000313" key="2">
    <source>
        <dbReference type="EMBL" id="KHJ86195.1"/>
    </source>
</evidence>
<sequence>MRIGMKRWFGWIADASSTPIMEKGLVRLAKTGITRFSSAGDPCRESLPSWVGQKRTQPNGTVSGSSSRDQQAAQATSGKRRTRLVYRLVLAP</sequence>